<dbReference type="GO" id="GO:0034058">
    <property type="term" value="P:endosomal vesicle fusion"/>
    <property type="evidence" value="ECO:0007669"/>
    <property type="project" value="TreeGrafter"/>
</dbReference>
<dbReference type="PANTHER" id="PTHR12894">
    <property type="entry name" value="CNH DOMAIN CONTAINING"/>
    <property type="match status" value="1"/>
</dbReference>
<organism evidence="2 3">
    <name type="scientific">Halocaridina rubra</name>
    <name type="common">Hawaiian red shrimp</name>
    <dbReference type="NCBI Taxonomy" id="373956"/>
    <lineage>
        <taxon>Eukaryota</taxon>
        <taxon>Metazoa</taxon>
        <taxon>Ecdysozoa</taxon>
        <taxon>Arthropoda</taxon>
        <taxon>Crustacea</taxon>
        <taxon>Multicrustacea</taxon>
        <taxon>Malacostraca</taxon>
        <taxon>Eumalacostraca</taxon>
        <taxon>Eucarida</taxon>
        <taxon>Decapoda</taxon>
        <taxon>Pleocyemata</taxon>
        <taxon>Caridea</taxon>
        <taxon>Atyoidea</taxon>
        <taxon>Atyidae</taxon>
        <taxon>Halocaridina</taxon>
    </lineage>
</organism>
<name>A0AAN8X5F3_HALRR</name>
<dbReference type="PANTHER" id="PTHR12894:SF49">
    <property type="entry name" value="VAM6_VPS39-LIKE PROTEIN"/>
    <property type="match status" value="1"/>
</dbReference>
<feature type="non-terminal residue" evidence="2">
    <location>
        <position position="1"/>
    </location>
</feature>
<dbReference type="InterPro" id="IPR001180">
    <property type="entry name" value="CNH_dom"/>
</dbReference>
<dbReference type="AlphaFoldDB" id="A0AAN8X5F3"/>
<reference evidence="2 3" key="1">
    <citation type="submission" date="2023-11" db="EMBL/GenBank/DDBJ databases">
        <title>Halocaridina rubra genome assembly.</title>
        <authorList>
            <person name="Smith C."/>
        </authorList>
    </citation>
    <scope>NUCLEOTIDE SEQUENCE [LARGE SCALE GENOMIC DNA]</scope>
    <source>
        <strain evidence="2">EP-1</strain>
        <tissue evidence="2">Whole</tissue>
    </source>
</reference>
<dbReference type="GO" id="GO:0016020">
    <property type="term" value="C:membrane"/>
    <property type="evidence" value="ECO:0007669"/>
    <property type="project" value="TreeGrafter"/>
</dbReference>
<gene>
    <name evidence="2" type="primary">VPS39_1</name>
    <name evidence="2" type="ORF">SK128_004166</name>
</gene>
<dbReference type="GO" id="GO:0006914">
    <property type="term" value="P:autophagy"/>
    <property type="evidence" value="ECO:0007669"/>
    <property type="project" value="TreeGrafter"/>
</dbReference>
<comment type="caution">
    <text evidence="2">The sequence shown here is derived from an EMBL/GenBank/DDBJ whole genome shotgun (WGS) entry which is preliminary data.</text>
</comment>
<sequence>DNLVVGTRQGHLLMYAVTETSQGRWDVSLLCSNKNFSRKPILQVQVVPEHQIIVSLSDNMISVHDLTVFNLPLLLSMQQTKGASTFDLDIKHQVTLTGETVATVRLVVAVKRRLQLYYWKGRRFHTLREDLQVSDVPKSLTWCKEAIAVAFKHDYWLISLTGEQKELFGTGKSQEALILRLQEEDMLVLGHEKETVIMDSEGNAKCEHTLKWGDQPVAMAYDKPFLISILPKSVEIKTPEPNIDVQTMLLDKPKLIAVARSRKGTNPVYIASTSHIWRLHRCQALSHVNELVKQEKFSLALKLLVSVFVLVF</sequence>
<protein>
    <submittedName>
        <fullName evidence="2">Vam6/Vps39-like protein</fullName>
    </submittedName>
</protein>
<keyword evidence="3" id="KW-1185">Reference proteome</keyword>
<evidence type="ECO:0000259" key="1">
    <source>
        <dbReference type="PROSITE" id="PS50219"/>
    </source>
</evidence>
<dbReference type="Proteomes" id="UP001381693">
    <property type="component" value="Unassembled WGS sequence"/>
</dbReference>
<dbReference type="GO" id="GO:0005737">
    <property type="term" value="C:cytoplasm"/>
    <property type="evidence" value="ECO:0007669"/>
    <property type="project" value="TreeGrafter"/>
</dbReference>
<proteinExistence type="predicted"/>
<evidence type="ECO:0000313" key="2">
    <source>
        <dbReference type="EMBL" id="KAK7078072.1"/>
    </source>
</evidence>
<dbReference type="Pfam" id="PF00780">
    <property type="entry name" value="CNH"/>
    <property type="match status" value="1"/>
</dbReference>
<dbReference type="InterPro" id="IPR032914">
    <property type="entry name" value="Vam6/VPS39/TRAP1"/>
</dbReference>
<dbReference type="EMBL" id="JAXCGZ010008033">
    <property type="protein sequence ID" value="KAK7078072.1"/>
    <property type="molecule type" value="Genomic_DNA"/>
</dbReference>
<dbReference type="PROSITE" id="PS50219">
    <property type="entry name" value="CNH"/>
    <property type="match status" value="1"/>
</dbReference>
<evidence type="ECO:0000313" key="3">
    <source>
        <dbReference type="Proteomes" id="UP001381693"/>
    </source>
</evidence>
<feature type="domain" description="CNH" evidence="1">
    <location>
        <begin position="1"/>
        <end position="263"/>
    </location>
</feature>
<accession>A0AAN8X5F3</accession>